<evidence type="ECO:0000313" key="2">
    <source>
        <dbReference type="EMBL" id="QFI55944.1"/>
    </source>
</evidence>
<dbReference type="KEGG" id="asim:FE240_15365"/>
<evidence type="ECO:0000313" key="3">
    <source>
        <dbReference type="Proteomes" id="UP000594034"/>
    </source>
</evidence>
<dbReference type="Pfam" id="PF07383">
    <property type="entry name" value="DUF1496"/>
    <property type="match status" value="1"/>
</dbReference>
<keyword evidence="3" id="KW-1185">Reference proteome</keyword>
<reference evidence="2 3" key="1">
    <citation type="submission" date="2019-05" db="EMBL/GenBank/DDBJ databases">
        <title>OXA-830, a novel chromosomally encoded expanded-spectrum class D beta-lactamase in Aeromonas simiae.</title>
        <authorList>
            <person name="Zhou W."/>
            <person name="Chen Q."/>
        </authorList>
    </citation>
    <scope>NUCLEOTIDE SEQUENCE [LARGE SCALE GENOMIC DNA]</scope>
    <source>
        <strain evidence="2 3">A6</strain>
    </source>
</reference>
<protein>
    <submittedName>
        <fullName evidence="2">DUF1496 domain-containing protein</fullName>
    </submittedName>
</protein>
<proteinExistence type="predicted"/>
<dbReference type="Proteomes" id="UP000594034">
    <property type="component" value="Chromosome"/>
</dbReference>
<name>A0A5J6X075_9GAMM</name>
<dbReference type="EMBL" id="CP040449">
    <property type="protein sequence ID" value="QFI55944.1"/>
    <property type="molecule type" value="Genomic_DNA"/>
</dbReference>
<sequence length="103" mass="11028">MRRVGVWLAGLLALGMVGGASGEILARGNHGGTRLLLPANPGERVCWYAEQRYSEGAVLNLPEGALICAPQNEQESNGPLMWRTPEPGKEPQPAPKNRLRTGA</sequence>
<organism evidence="2 3">
    <name type="scientific">Aeromonas simiae</name>
    <dbReference type="NCBI Taxonomy" id="218936"/>
    <lineage>
        <taxon>Bacteria</taxon>
        <taxon>Pseudomonadati</taxon>
        <taxon>Pseudomonadota</taxon>
        <taxon>Gammaproteobacteria</taxon>
        <taxon>Aeromonadales</taxon>
        <taxon>Aeromonadaceae</taxon>
        <taxon>Aeromonas</taxon>
    </lineage>
</organism>
<dbReference type="RefSeq" id="WP_193002201.1">
    <property type="nucleotide sequence ID" value="NZ_CP040449.1"/>
</dbReference>
<dbReference type="AlphaFoldDB" id="A0A5J6X075"/>
<accession>A0A5J6X075</accession>
<gene>
    <name evidence="2" type="ORF">FE240_15365</name>
</gene>
<evidence type="ECO:0000256" key="1">
    <source>
        <dbReference type="SAM" id="MobiDB-lite"/>
    </source>
</evidence>
<dbReference type="InterPro" id="IPR009971">
    <property type="entry name" value="DUF1496"/>
</dbReference>
<feature type="region of interest" description="Disordered" evidence="1">
    <location>
        <begin position="73"/>
        <end position="103"/>
    </location>
</feature>